<dbReference type="Proteomes" id="UP001283361">
    <property type="component" value="Unassembled WGS sequence"/>
</dbReference>
<name>A0AAE0XRH2_9GAST</name>
<gene>
    <name evidence="1" type="ORF">RRG08_041420</name>
</gene>
<accession>A0AAE0XRH2</accession>
<evidence type="ECO:0000313" key="2">
    <source>
        <dbReference type="Proteomes" id="UP001283361"/>
    </source>
</evidence>
<comment type="caution">
    <text evidence="1">The sequence shown here is derived from an EMBL/GenBank/DDBJ whole genome shotgun (WGS) entry which is preliminary data.</text>
</comment>
<keyword evidence="2" id="KW-1185">Reference proteome</keyword>
<evidence type="ECO:0000313" key="1">
    <source>
        <dbReference type="EMBL" id="KAK3705546.1"/>
    </source>
</evidence>
<proteinExistence type="predicted"/>
<sequence>MSEYRILKSLRFDVNGFLLSRKKGESIQGKCPGEDEFLTLTINDEGESIQEKGPGEDEFLTLTINDVGD</sequence>
<reference evidence="1" key="1">
    <citation type="journal article" date="2023" name="G3 (Bethesda)">
        <title>A reference genome for the long-term kleptoplast-retaining sea slug Elysia crispata morphotype clarki.</title>
        <authorList>
            <person name="Eastman K.E."/>
            <person name="Pendleton A.L."/>
            <person name="Shaikh M.A."/>
            <person name="Suttiyut T."/>
            <person name="Ogas R."/>
            <person name="Tomko P."/>
            <person name="Gavelis G."/>
            <person name="Widhalm J.R."/>
            <person name="Wisecaver J.H."/>
        </authorList>
    </citation>
    <scope>NUCLEOTIDE SEQUENCE</scope>
    <source>
        <strain evidence="1">ECLA1</strain>
    </source>
</reference>
<organism evidence="1 2">
    <name type="scientific">Elysia crispata</name>
    <name type="common">lettuce slug</name>
    <dbReference type="NCBI Taxonomy" id="231223"/>
    <lineage>
        <taxon>Eukaryota</taxon>
        <taxon>Metazoa</taxon>
        <taxon>Spiralia</taxon>
        <taxon>Lophotrochozoa</taxon>
        <taxon>Mollusca</taxon>
        <taxon>Gastropoda</taxon>
        <taxon>Heterobranchia</taxon>
        <taxon>Euthyneura</taxon>
        <taxon>Panpulmonata</taxon>
        <taxon>Sacoglossa</taxon>
        <taxon>Placobranchoidea</taxon>
        <taxon>Plakobranchidae</taxon>
        <taxon>Elysia</taxon>
    </lineage>
</organism>
<dbReference type="AlphaFoldDB" id="A0AAE0XRH2"/>
<protein>
    <submittedName>
        <fullName evidence="1">Uncharacterized protein</fullName>
    </submittedName>
</protein>
<dbReference type="EMBL" id="JAWDGP010007770">
    <property type="protein sequence ID" value="KAK3705546.1"/>
    <property type="molecule type" value="Genomic_DNA"/>
</dbReference>